<name>A0A0F7VBQ4_PENBI</name>
<evidence type="ECO:0000256" key="5">
    <source>
        <dbReference type="SAM" id="MobiDB-lite"/>
    </source>
</evidence>
<dbReference type="SMART" id="SM00066">
    <property type="entry name" value="GAL4"/>
    <property type="match status" value="1"/>
</dbReference>
<dbReference type="GO" id="GO:0003677">
    <property type="term" value="F:DNA binding"/>
    <property type="evidence" value="ECO:0007669"/>
    <property type="project" value="UniProtKB-KW"/>
</dbReference>
<dbReference type="PROSITE" id="PS50048">
    <property type="entry name" value="ZN2_CY6_FUNGAL_2"/>
    <property type="match status" value="1"/>
</dbReference>
<dbReference type="Proteomes" id="UP000042958">
    <property type="component" value="Unassembled WGS sequence"/>
</dbReference>
<dbReference type="EMBL" id="CDHK01000003">
    <property type="protein sequence ID" value="CEO59413.1"/>
    <property type="molecule type" value="Genomic_DNA"/>
</dbReference>
<evidence type="ECO:0000256" key="3">
    <source>
        <dbReference type="ARBA" id="ARBA00023163"/>
    </source>
</evidence>
<feature type="compositionally biased region" description="Low complexity" evidence="5">
    <location>
        <begin position="106"/>
        <end position="116"/>
    </location>
</feature>
<proteinExistence type="predicted"/>
<keyword evidence="3" id="KW-0804">Transcription</keyword>
<dbReference type="STRING" id="104259.A0A0F7VBQ4"/>
<dbReference type="Pfam" id="PF11951">
    <property type="entry name" value="Fungal_trans_2"/>
    <property type="match status" value="1"/>
</dbReference>
<dbReference type="InterPro" id="IPR036864">
    <property type="entry name" value="Zn2-C6_fun-type_DNA-bd_sf"/>
</dbReference>
<dbReference type="PANTHER" id="PTHR47657">
    <property type="entry name" value="STEROL REGULATORY ELEMENT-BINDING PROTEIN ECM22"/>
    <property type="match status" value="1"/>
</dbReference>
<dbReference type="SUPFAM" id="SSF57701">
    <property type="entry name" value="Zn2/Cys6 DNA-binding domain"/>
    <property type="match status" value="1"/>
</dbReference>
<dbReference type="AlphaFoldDB" id="A0A0F7VBQ4"/>
<feature type="domain" description="Zn(2)-C6 fungal-type" evidence="6">
    <location>
        <begin position="27"/>
        <end position="57"/>
    </location>
</feature>
<sequence>MPGGTTRSDLQTTGLRVRRAHAKSRNGCFRCKQQRKKCDELRPSCSRCAKHSYSCRYQGSAGASSSSDEHDLPVRTTGTLQVPTLSHGSAFAASEGPITPTDDRLSNSSSLHYASSQTSPLPYSPHSIRYEDPQSSVSRSLGFLDARDLDLLSHYLTHTSKTIPFDALDLYALSIGIPNLAFKNEPVMSSLIALAAACKSHDIVNKSKVPLDNQTLFEVQELLELAERHHRASLQHIQATVSDSNWYDEVLANAALMVLYASASHSIRVYLAATAKQKGQRLPAELLPQHSQWISFTRAAHTASTAILKDVFDASKGVHHDGIETTSSIQDFPHIDLSSTNVLLPQNGPSEETERLFLPLVVSTYNRAFGRLSERADSISAHVGRIASFNSDLRDLDVCLKTLPILRKCASAALSRKDKCESAKDLEHEIPPFDGSPKVSPWVAKYMISVTSMKAPRALRRTVMSFLNEAPSEYLNIIQSILDLPITEASPTENGIVRDSPKIETPPLDATQLLAMDIFAHWLVLVMLLDGVWWIGGIGQWELGQVVFLMKTQEFFHQVRDDKETWWPQSMYMVKLELGPSV</sequence>
<dbReference type="PROSITE" id="PS00463">
    <property type="entry name" value="ZN2_CY6_FUNGAL_1"/>
    <property type="match status" value="1"/>
</dbReference>
<organism evidence="7 8">
    <name type="scientific">Penicillium brasilianum</name>
    <dbReference type="NCBI Taxonomy" id="104259"/>
    <lineage>
        <taxon>Eukaryota</taxon>
        <taxon>Fungi</taxon>
        <taxon>Dikarya</taxon>
        <taxon>Ascomycota</taxon>
        <taxon>Pezizomycotina</taxon>
        <taxon>Eurotiomycetes</taxon>
        <taxon>Eurotiomycetidae</taxon>
        <taxon>Eurotiales</taxon>
        <taxon>Aspergillaceae</taxon>
        <taxon>Penicillium</taxon>
    </lineage>
</organism>
<evidence type="ECO:0000259" key="6">
    <source>
        <dbReference type="PROSITE" id="PS50048"/>
    </source>
</evidence>
<reference evidence="8" key="1">
    <citation type="journal article" date="2015" name="Genome Announc.">
        <title>Draft genome sequence of the fungus Penicillium brasilianum MG11.</title>
        <authorList>
            <person name="Horn F."/>
            <person name="Linde J."/>
            <person name="Mattern D.J."/>
            <person name="Walther G."/>
            <person name="Guthke R."/>
            <person name="Brakhage A.A."/>
            <person name="Valiante V."/>
        </authorList>
    </citation>
    <scope>NUCLEOTIDE SEQUENCE [LARGE SCALE GENOMIC DNA]</scope>
    <source>
        <strain evidence="8">MG11</strain>
    </source>
</reference>
<dbReference type="Pfam" id="PF00172">
    <property type="entry name" value="Zn_clus"/>
    <property type="match status" value="1"/>
</dbReference>
<dbReference type="GO" id="GO:0000981">
    <property type="term" value="F:DNA-binding transcription factor activity, RNA polymerase II-specific"/>
    <property type="evidence" value="ECO:0007669"/>
    <property type="project" value="InterPro"/>
</dbReference>
<keyword evidence="8" id="KW-1185">Reference proteome</keyword>
<dbReference type="CDD" id="cd00067">
    <property type="entry name" value="GAL4"/>
    <property type="match status" value="1"/>
</dbReference>
<keyword evidence="1" id="KW-0805">Transcription regulation</keyword>
<evidence type="ECO:0000256" key="2">
    <source>
        <dbReference type="ARBA" id="ARBA00023125"/>
    </source>
</evidence>
<gene>
    <name evidence="7" type="ORF">PMG11_04089</name>
</gene>
<protein>
    <recommendedName>
        <fullName evidence="6">Zn(2)-C6 fungal-type domain-containing protein</fullName>
    </recommendedName>
</protein>
<dbReference type="InterPro" id="IPR052400">
    <property type="entry name" value="Zn2-C6_fungal_TF"/>
</dbReference>
<accession>A0A0F7VBQ4</accession>
<feature type="region of interest" description="Disordered" evidence="5">
    <location>
        <begin position="90"/>
        <end position="129"/>
    </location>
</feature>
<dbReference type="Gene3D" id="4.10.240.10">
    <property type="entry name" value="Zn(2)-C6 fungal-type DNA-binding domain"/>
    <property type="match status" value="1"/>
</dbReference>
<dbReference type="OrthoDB" id="5295362at2759"/>
<dbReference type="GO" id="GO:0008270">
    <property type="term" value="F:zinc ion binding"/>
    <property type="evidence" value="ECO:0007669"/>
    <property type="project" value="InterPro"/>
</dbReference>
<dbReference type="PANTHER" id="PTHR47657:SF14">
    <property type="entry name" value="ZN(2)-C6 FUNGAL-TYPE DOMAIN-CONTAINING PROTEIN"/>
    <property type="match status" value="1"/>
</dbReference>
<evidence type="ECO:0000256" key="4">
    <source>
        <dbReference type="ARBA" id="ARBA00023242"/>
    </source>
</evidence>
<keyword evidence="4" id="KW-0539">Nucleus</keyword>
<dbReference type="InterPro" id="IPR001138">
    <property type="entry name" value="Zn2Cys6_DnaBD"/>
</dbReference>
<evidence type="ECO:0000256" key="1">
    <source>
        <dbReference type="ARBA" id="ARBA00023015"/>
    </source>
</evidence>
<evidence type="ECO:0000313" key="7">
    <source>
        <dbReference type="EMBL" id="CEO59413.1"/>
    </source>
</evidence>
<keyword evidence="2" id="KW-0238">DNA-binding</keyword>
<evidence type="ECO:0000313" key="8">
    <source>
        <dbReference type="Proteomes" id="UP000042958"/>
    </source>
</evidence>
<dbReference type="InterPro" id="IPR021858">
    <property type="entry name" value="Fun_TF"/>
</dbReference>